<evidence type="ECO:0000256" key="1">
    <source>
        <dbReference type="SAM" id="Phobius"/>
    </source>
</evidence>
<keyword evidence="1" id="KW-1133">Transmembrane helix</keyword>
<evidence type="ECO:0000313" key="2">
    <source>
        <dbReference type="EMBL" id="JAD74913.1"/>
    </source>
</evidence>
<protein>
    <submittedName>
        <fullName evidence="2">Uncharacterized protein</fullName>
    </submittedName>
</protein>
<dbReference type="AlphaFoldDB" id="A0A0A9CKC8"/>
<reference evidence="2" key="2">
    <citation type="journal article" date="2015" name="Data Brief">
        <title>Shoot transcriptome of the giant reed, Arundo donax.</title>
        <authorList>
            <person name="Barrero R.A."/>
            <person name="Guerrero F.D."/>
            <person name="Moolhuijzen P."/>
            <person name="Goolsby J.A."/>
            <person name="Tidwell J."/>
            <person name="Bellgard S.E."/>
            <person name="Bellgard M.I."/>
        </authorList>
    </citation>
    <scope>NUCLEOTIDE SEQUENCE</scope>
    <source>
        <tissue evidence="2">Shoot tissue taken approximately 20 cm above the soil surface</tissue>
    </source>
</reference>
<accession>A0A0A9CKC8</accession>
<proteinExistence type="predicted"/>
<keyword evidence="1" id="KW-0812">Transmembrane</keyword>
<keyword evidence="1" id="KW-0472">Membrane</keyword>
<dbReference type="EMBL" id="GBRH01222982">
    <property type="protein sequence ID" value="JAD74913.1"/>
    <property type="molecule type" value="Transcribed_RNA"/>
</dbReference>
<feature type="transmembrane region" description="Helical" evidence="1">
    <location>
        <begin position="62"/>
        <end position="82"/>
    </location>
</feature>
<name>A0A0A9CKC8_ARUDO</name>
<reference evidence="2" key="1">
    <citation type="submission" date="2014-09" db="EMBL/GenBank/DDBJ databases">
        <authorList>
            <person name="Magalhaes I.L.F."/>
            <person name="Oliveira U."/>
            <person name="Santos F.R."/>
            <person name="Vidigal T.H.D.A."/>
            <person name="Brescovit A.D."/>
            <person name="Santos A.J."/>
        </authorList>
    </citation>
    <scope>NUCLEOTIDE SEQUENCE</scope>
    <source>
        <tissue evidence="2">Shoot tissue taken approximately 20 cm above the soil surface</tissue>
    </source>
</reference>
<organism evidence="2">
    <name type="scientific">Arundo donax</name>
    <name type="common">Giant reed</name>
    <name type="synonym">Donax arundinaceus</name>
    <dbReference type="NCBI Taxonomy" id="35708"/>
    <lineage>
        <taxon>Eukaryota</taxon>
        <taxon>Viridiplantae</taxon>
        <taxon>Streptophyta</taxon>
        <taxon>Embryophyta</taxon>
        <taxon>Tracheophyta</taxon>
        <taxon>Spermatophyta</taxon>
        <taxon>Magnoliopsida</taxon>
        <taxon>Liliopsida</taxon>
        <taxon>Poales</taxon>
        <taxon>Poaceae</taxon>
        <taxon>PACMAD clade</taxon>
        <taxon>Arundinoideae</taxon>
        <taxon>Arundineae</taxon>
        <taxon>Arundo</taxon>
    </lineage>
</organism>
<sequence length="85" mass="10211">MVICDIWLKLALFHRCTIFRMKHLRSNSPSHHRWLLSMHGAIFIKATDEVTSITRPHHKWSWTALLVYLFSLQIVFIMWIILSCY</sequence>